<feature type="compositionally biased region" description="Low complexity" evidence="1">
    <location>
        <begin position="345"/>
        <end position="374"/>
    </location>
</feature>
<reference evidence="2 3" key="1">
    <citation type="journal article" date="2018" name="Sci. Rep.">
        <title>Raphidocelis subcapitata (=Pseudokirchneriella subcapitata) provides an insight into genome evolution and environmental adaptations in the Sphaeropleales.</title>
        <authorList>
            <person name="Suzuki S."/>
            <person name="Yamaguchi H."/>
            <person name="Nakajima N."/>
            <person name="Kawachi M."/>
        </authorList>
    </citation>
    <scope>NUCLEOTIDE SEQUENCE [LARGE SCALE GENOMIC DNA]</scope>
    <source>
        <strain evidence="2 3">NIES-35</strain>
    </source>
</reference>
<organism evidence="2 3">
    <name type="scientific">Raphidocelis subcapitata</name>
    <dbReference type="NCBI Taxonomy" id="307507"/>
    <lineage>
        <taxon>Eukaryota</taxon>
        <taxon>Viridiplantae</taxon>
        <taxon>Chlorophyta</taxon>
        <taxon>core chlorophytes</taxon>
        <taxon>Chlorophyceae</taxon>
        <taxon>CS clade</taxon>
        <taxon>Sphaeropleales</taxon>
        <taxon>Selenastraceae</taxon>
        <taxon>Raphidocelis</taxon>
    </lineage>
</organism>
<accession>A0A2V0PKZ5</accession>
<dbReference type="InParanoid" id="A0A2V0PKZ5"/>
<sequence length="421" mass="41478">MATVDTHAAAEAAGGADELAAPTGSGLLGSLLSPLASVVEAATDAVGAVTGTVAAAVSAGSEVLAAPPPYTEDALRLIVYQLFHGDARQQRAVLAEHYSPDALFTAGVTGMALPTPATSAPPSRPASRGGGAAAAAAPAPGGALAEAPALVELRGCEAAALALRGAQLFARITPEIHSVVVQRDRAAVLTTLHVAWLLLPLTWWRPVRADAVFLLRWGRDGRINHLGVAGSWASLLWAPLWQNVLVDWVVAKLWAPFSGVALLALVAWFRRLLQSVRAAARDRRGAAAAAAAAIPAAAASGLADRAAHGPAATPATTAAAAAAGAAAAAATALAAAATPPPAPVPAAERGAAPAPQGEALVGEGAAGAGAEPANAGGGEGEDEGEESPSPPVKTPTLPTSTMRRRTGSASPAANGAAGGAY</sequence>
<protein>
    <submittedName>
        <fullName evidence="2">Uncharacterized protein</fullName>
    </submittedName>
</protein>
<evidence type="ECO:0000313" key="3">
    <source>
        <dbReference type="Proteomes" id="UP000247498"/>
    </source>
</evidence>
<feature type="region of interest" description="Disordered" evidence="1">
    <location>
        <begin position="115"/>
        <end position="134"/>
    </location>
</feature>
<evidence type="ECO:0000313" key="2">
    <source>
        <dbReference type="EMBL" id="GBF99712.1"/>
    </source>
</evidence>
<comment type="caution">
    <text evidence="2">The sequence shown here is derived from an EMBL/GenBank/DDBJ whole genome shotgun (WGS) entry which is preliminary data.</text>
</comment>
<evidence type="ECO:0000256" key="1">
    <source>
        <dbReference type="SAM" id="MobiDB-lite"/>
    </source>
</evidence>
<name>A0A2V0PKZ5_9CHLO</name>
<keyword evidence="3" id="KW-1185">Reference proteome</keyword>
<dbReference type="EMBL" id="BDRX01000169">
    <property type="protein sequence ID" value="GBF99712.1"/>
    <property type="molecule type" value="Genomic_DNA"/>
</dbReference>
<dbReference type="AlphaFoldDB" id="A0A2V0PKZ5"/>
<gene>
    <name evidence="2" type="ORF">Rsub_12424</name>
</gene>
<proteinExistence type="predicted"/>
<dbReference type="Proteomes" id="UP000247498">
    <property type="component" value="Unassembled WGS sequence"/>
</dbReference>
<feature type="region of interest" description="Disordered" evidence="1">
    <location>
        <begin position="338"/>
        <end position="421"/>
    </location>
</feature>